<dbReference type="InterPro" id="IPR036186">
    <property type="entry name" value="Serpin_sf"/>
</dbReference>
<keyword evidence="4" id="KW-1185">Reference proteome</keyword>
<dbReference type="InterPro" id="IPR000215">
    <property type="entry name" value="Serpin_fam"/>
</dbReference>
<dbReference type="Gene3D" id="3.30.497.10">
    <property type="entry name" value="Antithrombin, subunit I, domain 2"/>
    <property type="match status" value="1"/>
</dbReference>
<evidence type="ECO:0000313" key="3">
    <source>
        <dbReference type="EMBL" id="KII61258.1"/>
    </source>
</evidence>
<dbReference type="PANTHER" id="PTHR11461:SF211">
    <property type="entry name" value="GH10112P-RELATED"/>
    <property type="match status" value="1"/>
</dbReference>
<dbReference type="AlphaFoldDB" id="A0A0C2I7S1"/>
<dbReference type="GO" id="GO:0004867">
    <property type="term" value="F:serine-type endopeptidase inhibitor activity"/>
    <property type="evidence" value="ECO:0007669"/>
    <property type="project" value="InterPro"/>
</dbReference>
<dbReference type="InterPro" id="IPR023796">
    <property type="entry name" value="Serpin_dom"/>
</dbReference>
<dbReference type="InterPro" id="IPR042178">
    <property type="entry name" value="Serpin_sf_1"/>
</dbReference>
<comment type="caution">
    <text evidence="3">The sequence shown here is derived from an EMBL/GenBank/DDBJ whole genome shotgun (WGS) entry which is preliminary data.</text>
</comment>
<protein>
    <submittedName>
        <fullName evidence="3">Antithrombin-III</fullName>
    </submittedName>
</protein>
<evidence type="ECO:0000259" key="2">
    <source>
        <dbReference type="Pfam" id="PF00079"/>
    </source>
</evidence>
<dbReference type="Proteomes" id="UP000031668">
    <property type="component" value="Unassembled WGS sequence"/>
</dbReference>
<evidence type="ECO:0000256" key="1">
    <source>
        <dbReference type="ARBA" id="ARBA00009500"/>
    </source>
</evidence>
<organism evidence="3 4">
    <name type="scientific">Thelohanellus kitauei</name>
    <name type="common">Myxosporean</name>
    <dbReference type="NCBI Taxonomy" id="669202"/>
    <lineage>
        <taxon>Eukaryota</taxon>
        <taxon>Metazoa</taxon>
        <taxon>Cnidaria</taxon>
        <taxon>Myxozoa</taxon>
        <taxon>Myxosporea</taxon>
        <taxon>Bivalvulida</taxon>
        <taxon>Platysporina</taxon>
        <taxon>Myxobolidae</taxon>
        <taxon>Thelohanellus</taxon>
    </lineage>
</organism>
<gene>
    <name evidence="3" type="ORF">RF11_14707</name>
</gene>
<dbReference type="OrthoDB" id="671595at2759"/>
<comment type="similarity">
    <text evidence="1">Belongs to the serpin family.</text>
</comment>
<dbReference type="SUPFAM" id="SSF56574">
    <property type="entry name" value="Serpins"/>
    <property type="match status" value="1"/>
</dbReference>
<accession>A0A0C2I7S1</accession>
<reference evidence="3 4" key="1">
    <citation type="journal article" date="2014" name="Genome Biol. Evol.">
        <title>The genome of the myxosporean Thelohanellus kitauei shows adaptations to nutrient acquisition within its fish host.</title>
        <authorList>
            <person name="Yang Y."/>
            <person name="Xiong J."/>
            <person name="Zhou Z."/>
            <person name="Huo F."/>
            <person name="Miao W."/>
            <person name="Ran C."/>
            <person name="Liu Y."/>
            <person name="Zhang J."/>
            <person name="Feng J."/>
            <person name="Wang M."/>
            <person name="Wang M."/>
            <person name="Wang L."/>
            <person name="Yao B."/>
        </authorList>
    </citation>
    <scope>NUCLEOTIDE SEQUENCE [LARGE SCALE GENOMIC DNA]</scope>
    <source>
        <strain evidence="3">Wuqing</strain>
    </source>
</reference>
<feature type="domain" description="Serpin" evidence="2">
    <location>
        <begin position="6"/>
        <end position="246"/>
    </location>
</feature>
<evidence type="ECO:0000313" key="4">
    <source>
        <dbReference type="Proteomes" id="UP000031668"/>
    </source>
</evidence>
<dbReference type="GO" id="GO:0005615">
    <property type="term" value="C:extracellular space"/>
    <property type="evidence" value="ECO:0007669"/>
    <property type="project" value="InterPro"/>
</dbReference>
<name>A0A0C2I7S1_THEKT</name>
<dbReference type="InterPro" id="IPR042185">
    <property type="entry name" value="Serpin_sf_2"/>
</dbReference>
<dbReference type="PANTHER" id="PTHR11461">
    <property type="entry name" value="SERINE PROTEASE INHIBITOR, SERPIN"/>
    <property type="match status" value="1"/>
</dbReference>
<dbReference type="Gene3D" id="2.30.39.10">
    <property type="entry name" value="Alpha-1-antitrypsin, domain 1"/>
    <property type="match status" value="1"/>
</dbReference>
<sequence length="256" mass="30095">MPFELVNNFTSHIFKALYASQNDIGNLAFSGISLYVLLASITVGLGGRSYDQVAHLLKEDFDELHSLGNWLYSDTAKKWGDMTAIARLSSGFESVIFYPCNLLDHFQRISQLIFDQNLRKIDISNPRMWASEINHWIRWRWVGSDSKIFDKSMLTNNKLIFIYVVSLIAYWKNPFDPVNTEHDIFYDEQGHARNVEMMNQNTYNYIYEKSDDNFRMLFKELERPDLYSVIVLPKEMYTIKDVLKILKVFCFIFTDL</sequence>
<proteinExistence type="inferred from homology"/>
<dbReference type="EMBL" id="JWZT01005362">
    <property type="protein sequence ID" value="KII61258.1"/>
    <property type="molecule type" value="Genomic_DNA"/>
</dbReference>
<dbReference type="Pfam" id="PF00079">
    <property type="entry name" value="Serpin"/>
    <property type="match status" value="1"/>
</dbReference>